<dbReference type="CDD" id="cd10719">
    <property type="entry name" value="DnaJ_zf"/>
    <property type="match status" value="1"/>
</dbReference>
<dbReference type="GO" id="GO:0016491">
    <property type="term" value="F:oxidoreductase activity"/>
    <property type="evidence" value="ECO:0007669"/>
    <property type="project" value="UniProtKB-KW"/>
</dbReference>
<dbReference type="PROSITE" id="PS00636">
    <property type="entry name" value="DNAJ_1"/>
    <property type="match status" value="1"/>
</dbReference>
<feature type="zinc finger region" description="CR-type" evidence="10">
    <location>
        <begin position="137"/>
        <end position="215"/>
    </location>
</feature>
<dbReference type="PROSITE" id="PS51188">
    <property type="entry name" value="ZF_CR"/>
    <property type="match status" value="1"/>
</dbReference>
<accession>A0ABY4CFQ1</accession>
<comment type="domain">
    <text evidence="9">The J domain is necessary and sufficient to stimulate DnaK ATPase activity. Zinc center 1 plays an important role in the autonomous, DnaK-independent chaperone activity of DnaJ. Zinc center 2 is essential for interaction with DnaK and for DnaJ activity.</text>
</comment>
<dbReference type="InterPro" id="IPR012724">
    <property type="entry name" value="DnaJ"/>
</dbReference>
<dbReference type="Gene3D" id="1.10.287.110">
    <property type="entry name" value="DnaJ domain"/>
    <property type="match status" value="1"/>
</dbReference>
<feature type="repeat" description="CXXCXGXG motif" evidence="9">
    <location>
        <begin position="167"/>
        <end position="174"/>
    </location>
</feature>
<keyword evidence="3 9" id="KW-0479">Metal-binding</keyword>
<feature type="domain" description="CR-type" evidence="13">
    <location>
        <begin position="137"/>
        <end position="215"/>
    </location>
</feature>
<gene>
    <name evidence="9 14" type="primary">dnaJ</name>
    <name evidence="14" type="ORF">MNR06_06540</name>
</gene>
<dbReference type="SUPFAM" id="SSF57938">
    <property type="entry name" value="DnaJ/Hsp40 cysteine-rich domain"/>
    <property type="match status" value="1"/>
</dbReference>
<dbReference type="PRINTS" id="PR00625">
    <property type="entry name" value="JDOMAIN"/>
</dbReference>
<evidence type="ECO:0000256" key="6">
    <source>
        <dbReference type="ARBA" id="ARBA00022833"/>
    </source>
</evidence>
<evidence type="ECO:0000313" key="15">
    <source>
        <dbReference type="Proteomes" id="UP000830116"/>
    </source>
</evidence>
<comment type="subcellular location">
    <subcellularLocation>
        <location evidence="9">Cytoplasm</location>
    </subcellularLocation>
</comment>
<keyword evidence="15" id="KW-1185">Reference proteome</keyword>
<dbReference type="SUPFAM" id="SSF46565">
    <property type="entry name" value="Chaperone J-domain"/>
    <property type="match status" value="1"/>
</dbReference>
<dbReference type="Pfam" id="PF00226">
    <property type="entry name" value="DnaJ"/>
    <property type="match status" value="1"/>
</dbReference>
<dbReference type="Proteomes" id="UP000830116">
    <property type="component" value="Chromosome"/>
</dbReference>
<keyword evidence="1 9" id="KW-0963">Cytoplasm</keyword>
<keyword evidence="2 9" id="KW-0235">DNA replication</keyword>
<feature type="repeat" description="CXXCXGXG motif" evidence="9">
    <location>
        <begin position="189"/>
        <end position="196"/>
    </location>
</feature>
<reference evidence="14" key="1">
    <citation type="submission" date="2022-03" db="EMBL/GenBank/DDBJ databases">
        <title>Genome Identification and Characterization of new species Bdellovibrio reynosense LBG001 sp. nov. from a Mexico soil sample.</title>
        <authorList>
            <person name="Camilli A."/>
            <person name="Ajao Y."/>
            <person name="Guo X."/>
        </authorList>
    </citation>
    <scope>NUCLEOTIDE SEQUENCE</scope>
    <source>
        <strain evidence="14">LBG001</strain>
    </source>
</reference>
<dbReference type="InterPro" id="IPR002939">
    <property type="entry name" value="DnaJ_C"/>
</dbReference>
<dbReference type="PANTHER" id="PTHR43096">
    <property type="entry name" value="DNAJ HOMOLOG 1, MITOCHONDRIAL-RELATED"/>
    <property type="match status" value="1"/>
</dbReference>
<keyword evidence="8 9" id="KW-0143">Chaperone</keyword>
<name>A0ABY4CFQ1_9BACT</name>
<feature type="region of interest" description="Disordered" evidence="11">
    <location>
        <begin position="102"/>
        <end position="121"/>
    </location>
</feature>
<dbReference type="PANTHER" id="PTHR43096:SF48">
    <property type="entry name" value="CHAPERONE PROTEIN DNAJ"/>
    <property type="match status" value="1"/>
</dbReference>
<dbReference type="Pfam" id="PF00684">
    <property type="entry name" value="DnaJ_CXXCXGXG"/>
    <property type="match status" value="1"/>
</dbReference>
<feature type="binding site" evidence="9">
    <location>
        <position position="170"/>
    </location>
    <ligand>
        <name>Zn(2+)</name>
        <dbReference type="ChEBI" id="CHEBI:29105"/>
        <label>2</label>
    </ligand>
</feature>
<dbReference type="SMART" id="SM00271">
    <property type="entry name" value="DnaJ"/>
    <property type="match status" value="1"/>
</dbReference>
<feature type="binding site" evidence="9">
    <location>
        <position position="206"/>
    </location>
    <ligand>
        <name>Zn(2+)</name>
        <dbReference type="ChEBI" id="CHEBI:29105"/>
        <label>1</label>
    </ligand>
</feature>
<organism evidence="14 15">
    <name type="scientific">Bdellovibrio reynosensis</name>
    <dbReference type="NCBI Taxonomy" id="2835041"/>
    <lineage>
        <taxon>Bacteria</taxon>
        <taxon>Pseudomonadati</taxon>
        <taxon>Bdellovibrionota</taxon>
        <taxon>Bdellovibrionia</taxon>
        <taxon>Bdellovibrionales</taxon>
        <taxon>Pseudobdellovibrionaceae</taxon>
        <taxon>Bdellovibrio</taxon>
    </lineage>
</organism>
<dbReference type="Pfam" id="PF01556">
    <property type="entry name" value="DnaJ_C"/>
    <property type="match status" value="1"/>
</dbReference>
<feature type="binding site" evidence="9">
    <location>
        <position position="192"/>
    </location>
    <ligand>
        <name>Zn(2+)</name>
        <dbReference type="ChEBI" id="CHEBI:29105"/>
        <label>2</label>
    </ligand>
</feature>
<dbReference type="RefSeq" id="WP_243540310.1">
    <property type="nucleotide sequence ID" value="NZ_CP093442.1"/>
</dbReference>
<evidence type="ECO:0000256" key="2">
    <source>
        <dbReference type="ARBA" id="ARBA00022705"/>
    </source>
</evidence>
<dbReference type="NCBIfam" id="TIGR02349">
    <property type="entry name" value="DnaJ_bact"/>
    <property type="match status" value="1"/>
</dbReference>
<keyword evidence="5 9" id="KW-0863">Zinc-finger</keyword>
<dbReference type="CDD" id="cd06257">
    <property type="entry name" value="DnaJ"/>
    <property type="match status" value="1"/>
</dbReference>
<evidence type="ECO:0000256" key="3">
    <source>
        <dbReference type="ARBA" id="ARBA00022723"/>
    </source>
</evidence>
<sequence>MAQRDYYEILGVPKDAEQDVIKKAYRKLAMQFHPDKNPGNKEAEEQFKEAAGAYEVLSDPQKRAQYDRFGHAAFSGGRGGGQGFQDVEDIFSHFGDIFGDFFGGGQQQQRRRNRNEPRRGSDLRYVTEVTLKDVITGLEKEIEFETDKNCDDCKGSGAEKGSQVVTCTMCGGSGQVVRSQGFFAMASTCPTCHGQGTQIKNPCKSCKGKGRVAEHRKIRLNIPAGVDTGTRLRVATEGEGGYMGGPPGDLFVEIRVKPHPHFERRGDDLFGELSVPYIQMLLGAEIDVPTVTDEVEMDIPKGTQPGDTVKLANEGLPSLRGNRRGDIYFRVNVQFPEKLHKDEEKLLRDIAKARGLKVSPEGGSGFFGKKK</sequence>
<feature type="binding site" evidence="9">
    <location>
        <position position="150"/>
    </location>
    <ligand>
        <name>Zn(2+)</name>
        <dbReference type="ChEBI" id="CHEBI:29105"/>
        <label>1</label>
    </ligand>
</feature>
<evidence type="ECO:0000256" key="11">
    <source>
        <dbReference type="SAM" id="MobiDB-lite"/>
    </source>
</evidence>
<dbReference type="InterPro" id="IPR036410">
    <property type="entry name" value="HSP_DnaJ_Cys-rich_dom_sf"/>
</dbReference>
<evidence type="ECO:0000259" key="12">
    <source>
        <dbReference type="PROSITE" id="PS50076"/>
    </source>
</evidence>
<keyword evidence="4 9" id="KW-0677">Repeat</keyword>
<dbReference type="InterPro" id="IPR001305">
    <property type="entry name" value="HSP_DnaJ_Cys-rich_dom"/>
</dbReference>
<keyword evidence="6 9" id="KW-0862">Zinc</keyword>
<evidence type="ECO:0000256" key="5">
    <source>
        <dbReference type="ARBA" id="ARBA00022771"/>
    </source>
</evidence>
<dbReference type="HAMAP" id="MF_01152">
    <property type="entry name" value="DnaJ"/>
    <property type="match status" value="1"/>
</dbReference>
<dbReference type="NCBIfam" id="NF008035">
    <property type="entry name" value="PRK10767.1"/>
    <property type="match status" value="1"/>
</dbReference>
<comment type="subunit">
    <text evidence="9">Homodimer.</text>
</comment>
<proteinExistence type="inferred from homology"/>
<dbReference type="CDD" id="cd10747">
    <property type="entry name" value="DnaJ_C"/>
    <property type="match status" value="1"/>
</dbReference>
<dbReference type="PROSITE" id="PS50076">
    <property type="entry name" value="DNAJ_2"/>
    <property type="match status" value="1"/>
</dbReference>
<comment type="function">
    <text evidence="9">Participates actively in the response to hyperosmotic and heat shock by preventing the aggregation of stress-denatured proteins and by disaggregating proteins, also in an autonomous, DnaK-independent fashion. Unfolded proteins bind initially to DnaJ; upon interaction with the DnaJ-bound protein, DnaK hydrolyzes its bound ATP, resulting in the formation of a stable complex. GrpE releases ADP from DnaK; ATP binding to DnaK triggers the release of the substrate protein, thus completing the reaction cycle. Several rounds of ATP-dependent interactions between DnaJ, DnaK and GrpE are required for fully efficient folding. Also involved, together with DnaK and GrpE, in the DNA replication of plasmids through activation of initiation proteins.</text>
</comment>
<keyword evidence="14" id="KW-0560">Oxidoreductase</keyword>
<feature type="binding site" evidence="9">
    <location>
        <position position="203"/>
    </location>
    <ligand>
        <name>Zn(2+)</name>
        <dbReference type="ChEBI" id="CHEBI:29105"/>
        <label>1</label>
    </ligand>
</feature>
<feature type="domain" description="J" evidence="12">
    <location>
        <begin position="5"/>
        <end position="70"/>
    </location>
</feature>
<feature type="binding site" evidence="9">
    <location>
        <position position="167"/>
    </location>
    <ligand>
        <name>Zn(2+)</name>
        <dbReference type="ChEBI" id="CHEBI:29105"/>
        <label>2</label>
    </ligand>
</feature>
<feature type="repeat" description="CXXCXGXG motif" evidence="9">
    <location>
        <begin position="150"/>
        <end position="157"/>
    </location>
</feature>
<protein>
    <recommendedName>
        <fullName evidence="9">Chaperone protein DnaJ</fullName>
    </recommendedName>
</protein>
<evidence type="ECO:0000256" key="1">
    <source>
        <dbReference type="ARBA" id="ARBA00022490"/>
    </source>
</evidence>
<evidence type="ECO:0000256" key="9">
    <source>
        <dbReference type="HAMAP-Rule" id="MF_01152"/>
    </source>
</evidence>
<dbReference type="Gene3D" id="2.60.260.20">
    <property type="entry name" value="Urease metallochaperone UreE, N-terminal domain"/>
    <property type="match status" value="2"/>
</dbReference>
<dbReference type="InterPro" id="IPR018253">
    <property type="entry name" value="DnaJ_domain_CS"/>
</dbReference>
<comment type="similarity">
    <text evidence="9">Belongs to the DnaJ family.</text>
</comment>
<evidence type="ECO:0000259" key="13">
    <source>
        <dbReference type="PROSITE" id="PS51188"/>
    </source>
</evidence>
<comment type="cofactor">
    <cofactor evidence="9">
        <name>Zn(2+)</name>
        <dbReference type="ChEBI" id="CHEBI:29105"/>
    </cofactor>
    <text evidence="9">Binds 2 Zn(2+) ions per monomer.</text>
</comment>
<evidence type="ECO:0000256" key="8">
    <source>
        <dbReference type="ARBA" id="ARBA00023186"/>
    </source>
</evidence>
<dbReference type="InterPro" id="IPR001623">
    <property type="entry name" value="DnaJ_domain"/>
</dbReference>
<dbReference type="EMBL" id="CP093442">
    <property type="protein sequence ID" value="UOF02606.1"/>
    <property type="molecule type" value="Genomic_DNA"/>
</dbReference>
<feature type="binding site" evidence="9">
    <location>
        <position position="153"/>
    </location>
    <ligand>
        <name>Zn(2+)</name>
        <dbReference type="ChEBI" id="CHEBI:29105"/>
        <label>1</label>
    </ligand>
</feature>
<dbReference type="InterPro" id="IPR008971">
    <property type="entry name" value="HSP40/DnaJ_pept-bd"/>
</dbReference>
<evidence type="ECO:0000256" key="4">
    <source>
        <dbReference type="ARBA" id="ARBA00022737"/>
    </source>
</evidence>
<dbReference type="InterPro" id="IPR036869">
    <property type="entry name" value="J_dom_sf"/>
</dbReference>
<dbReference type="Gene3D" id="2.10.230.10">
    <property type="entry name" value="Heat shock protein DnaJ, cysteine-rich domain"/>
    <property type="match status" value="1"/>
</dbReference>
<evidence type="ECO:0000256" key="10">
    <source>
        <dbReference type="PROSITE-ProRule" id="PRU00546"/>
    </source>
</evidence>
<feature type="repeat" description="CXXCXGXG motif" evidence="9">
    <location>
        <begin position="203"/>
        <end position="210"/>
    </location>
</feature>
<feature type="binding site" evidence="9">
    <location>
        <position position="189"/>
    </location>
    <ligand>
        <name>Zn(2+)</name>
        <dbReference type="ChEBI" id="CHEBI:29105"/>
        <label>2</label>
    </ligand>
</feature>
<dbReference type="SUPFAM" id="SSF49493">
    <property type="entry name" value="HSP40/DnaJ peptide-binding domain"/>
    <property type="match status" value="2"/>
</dbReference>
<evidence type="ECO:0000313" key="14">
    <source>
        <dbReference type="EMBL" id="UOF02606.1"/>
    </source>
</evidence>
<keyword evidence="7 9" id="KW-0346">Stress response</keyword>
<evidence type="ECO:0000256" key="7">
    <source>
        <dbReference type="ARBA" id="ARBA00023016"/>
    </source>
</evidence>